<dbReference type="STRING" id="648996.Theam_0560"/>
<dbReference type="KEGG" id="tam:Theam_0560"/>
<reference evidence="1" key="1">
    <citation type="submission" date="2011-01" db="EMBL/GenBank/DDBJ databases">
        <title>Complete sequence of chromosome of Thermovibrio ammonificans HB-1.</title>
        <authorList>
            <consortium name="US DOE Joint Genome Institute"/>
            <person name="Lucas S."/>
            <person name="Copeland A."/>
            <person name="Lapidus A."/>
            <person name="Cheng J.-F."/>
            <person name="Goodwin L."/>
            <person name="Pitluck S."/>
            <person name="Davenport K."/>
            <person name="Detter J.C."/>
            <person name="Han C."/>
            <person name="Tapia R."/>
            <person name="Land M."/>
            <person name="Hauser L."/>
            <person name="Kyrpides N."/>
            <person name="Ivanova N."/>
            <person name="Ovchinnikova G."/>
            <person name="Vetriani C."/>
            <person name="Woyke T."/>
        </authorList>
    </citation>
    <scope>NUCLEOTIDE SEQUENCE [LARGE SCALE GENOMIC DNA]</scope>
    <source>
        <strain evidence="1">HB-1</strain>
    </source>
</reference>
<gene>
    <name evidence="1" type="ordered locus">Theam_0560</name>
</gene>
<evidence type="ECO:0000313" key="1">
    <source>
        <dbReference type="EMBL" id="ADU96532.1"/>
    </source>
</evidence>
<name>E8T5Q7_THEA1</name>
<proteinExistence type="predicted"/>
<dbReference type="AlphaFoldDB" id="E8T5Q7"/>
<evidence type="ECO:0000313" key="2">
    <source>
        <dbReference type="Proteomes" id="UP000006362"/>
    </source>
</evidence>
<dbReference type="HOGENOM" id="CLU_3376536_0_0_0"/>
<dbReference type="Proteomes" id="UP000006362">
    <property type="component" value="Chromosome"/>
</dbReference>
<dbReference type="EMBL" id="CP002444">
    <property type="protein sequence ID" value="ADU96532.1"/>
    <property type="molecule type" value="Genomic_DNA"/>
</dbReference>
<protein>
    <submittedName>
        <fullName evidence="1">Uncharacterized protein</fullName>
    </submittedName>
</protein>
<accession>E8T5Q7</accession>
<sequence length="34" mass="3735">MKRLTAALIAALLGFTAPSCCLHRCCNCPCHRCR</sequence>
<organism evidence="1 2">
    <name type="scientific">Thermovibrio ammonificans (strain DSM 15698 / JCM 12110 / HB-1)</name>
    <dbReference type="NCBI Taxonomy" id="648996"/>
    <lineage>
        <taxon>Bacteria</taxon>
        <taxon>Pseudomonadati</taxon>
        <taxon>Aquificota</taxon>
        <taxon>Aquificia</taxon>
        <taxon>Desulfurobacteriales</taxon>
        <taxon>Desulfurobacteriaceae</taxon>
        <taxon>Thermovibrio</taxon>
    </lineage>
</organism>
<keyword evidence="2" id="KW-1185">Reference proteome</keyword>